<feature type="transmembrane region" description="Helical" evidence="12">
    <location>
        <begin position="153"/>
        <end position="174"/>
    </location>
</feature>
<evidence type="ECO:0000256" key="11">
    <source>
        <dbReference type="SAM" id="MobiDB-lite"/>
    </source>
</evidence>
<dbReference type="FunFam" id="1.20.1070.10:FF:000035">
    <property type="entry name" value="C-C chemokine receptor type 6"/>
    <property type="match status" value="1"/>
</dbReference>
<dbReference type="GO" id="GO:0005044">
    <property type="term" value="F:scavenger receptor activity"/>
    <property type="evidence" value="ECO:0007669"/>
    <property type="project" value="InterPro"/>
</dbReference>
<dbReference type="PRINTS" id="PR00237">
    <property type="entry name" value="GPCRRHODOPSN"/>
</dbReference>
<dbReference type="GeneID" id="115378497"/>
<evidence type="ECO:0000256" key="2">
    <source>
        <dbReference type="ARBA" id="ARBA00022475"/>
    </source>
</evidence>
<gene>
    <name evidence="14" type="primary">ACKR4</name>
    <name evidence="14" type="synonym">ackr4b</name>
</gene>
<keyword evidence="5 10" id="KW-0297">G-protein coupled receptor</keyword>
<comment type="subcellular location">
    <subcellularLocation>
        <location evidence="1">Cell membrane</location>
        <topology evidence="1">Multi-pass membrane protein</topology>
    </subcellularLocation>
</comment>
<protein>
    <submittedName>
        <fullName evidence="14">Atypical chemokine receptor 4b</fullName>
    </submittedName>
</protein>
<evidence type="ECO:0000256" key="8">
    <source>
        <dbReference type="ARBA" id="ARBA00023180"/>
    </source>
</evidence>
<dbReference type="PANTHER" id="PTHR10489:SF733">
    <property type="entry name" value="ATYPICAL CHEMOKINE RECEPTOR 4"/>
    <property type="match status" value="1"/>
</dbReference>
<evidence type="ECO:0000256" key="7">
    <source>
        <dbReference type="ARBA" id="ARBA00023170"/>
    </source>
</evidence>
<evidence type="ECO:0000256" key="9">
    <source>
        <dbReference type="ARBA" id="ARBA00023224"/>
    </source>
</evidence>
<dbReference type="GeneTree" id="ENSGT01030000234667"/>
<dbReference type="SUPFAM" id="SSF81321">
    <property type="entry name" value="Family A G protein-coupled receptor-like"/>
    <property type="match status" value="1"/>
</dbReference>
<evidence type="ECO:0000256" key="4">
    <source>
        <dbReference type="ARBA" id="ARBA00022989"/>
    </source>
</evidence>
<keyword evidence="4 12" id="KW-1133">Transmembrane helix</keyword>
<dbReference type="GO" id="GO:0006955">
    <property type="term" value="P:immune response"/>
    <property type="evidence" value="ECO:0007669"/>
    <property type="project" value="TreeGrafter"/>
</dbReference>
<feature type="transmembrane region" description="Helical" evidence="12">
    <location>
        <begin position="207"/>
        <end position="230"/>
    </location>
</feature>
<dbReference type="PROSITE" id="PS50262">
    <property type="entry name" value="G_PROTEIN_RECEP_F1_2"/>
    <property type="match status" value="1"/>
</dbReference>
<evidence type="ECO:0000256" key="5">
    <source>
        <dbReference type="ARBA" id="ARBA00023040"/>
    </source>
</evidence>
<dbReference type="InParanoid" id="A0A667YS71"/>
<reference evidence="14" key="1">
    <citation type="submission" date="2019-06" db="EMBL/GenBank/DDBJ databases">
        <authorList>
            <consortium name="Wellcome Sanger Institute Data Sharing"/>
        </authorList>
    </citation>
    <scope>NUCLEOTIDE SEQUENCE [LARGE SCALE GENOMIC DNA]</scope>
</reference>
<dbReference type="GO" id="GO:0009897">
    <property type="term" value="C:external side of plasma membrane"/>
    <property type="evidence" value="ECO:0007669"/>
    <property type="project" value="TreeGrafter"/>
</dbReference>
<evidence type="ECO:0000259" key="13">
    <source>
        <dbReference type="PROSITE" id="PS50262"/>
    </source>
</evidence>
<evidence type="ECO:0000256" key="3">
    <source>
        <dbReference type="ARBA" id="ARBA00022692"/>
    </source>
</evidence>
<dbReference type="GO" id="GO:0019957">
    <property type="term" value="F:C-C chemokine binding"/>
    <property type="evidence" value="ECO:0007669"/>
    <property type="project" value="TreeGrafter"/>
</dbReference>
<dbReference type="AlphaFoldDB" id="A0A667YS71"/>
<feature type="region of interest" description="Disordered" evidence="11">
    <location>
        <begin position="350"/>
        <end position="370"/>
    </location>
</feature>
<dbReference type="Proteomes" id="UP000472263">
    <property type="component" value="Chromosome 20"/>
</dbReference>
<dbReference type="GO" id="GO:0060326">
    <property type="term" value="P:cell chemotaxis"/>
    <property type="evidence" value="ECO:0007669"/>
    <property type="project" value="TreeGrafter"/>
</dbReference>
<keyword evidence="2" id="KW-1003">Cell membrane</keyword>
<feature type="transmembrane region" description="Helical" evidence="12">
    <location>
        <begin position="36"/>
        <end position="60"/>
    </location>
</feature>
<keyword evidence="7 10" id="KW-0675">Receptor</keyword>
<keyword evidence="9 10" id="KW-0807">Transducer</keyword>
<accession>A0A667YS71</accession>
<dbReference type="InterPro" id="IPR000355">
    <property type="entry name" value="Chemokine_rcpt"/>
</dbReference>
<dbReference type="InterPro" id="IPR005383">
    <property type="entry name" value="ACKR4"/>
</dbReference>
<organism evidence="14 15">
    <name type="scientific">Myripristis murdjan</name>
    <name type="common">pinecone soldierfish</name>
    <dbReference type="NCBI Taxonomy" id="586833"/>
    <lineage>
        <taxon>Eukaryota</taxon>
        <taxon>Metazoa</taxon>
        <taxon>Chordata</taxon>
        <taxon>Craniata</taxon>
        <taxon>Vertebrata</taxon>
        <taxon>Euteleostomi</taxon>
        <taxon>Actinopterygii</taxon>
        <taxon>Neopterygii</taxon>
        <taxon>Teleostei</taxon>
        <taxon>Neoteleostei</taxon>
        <taxon>Acanthomorphata</taxon>
        <taxon>Holocentriformes</taxon>
        <taxon>Holocentridae</taxon>
        <taxon>Myripristis</taxon>
    </lineage>
</organism>
<dbReference type="InterPro" id="IPR000276">
    <property type="entry name" value="GPCR_Rhodpsn"/>
</dbReference>
<dbReference type="PROSITE" id="PS00237">
    <property type="entry name" value="G_PROTEIN_RECEP_F1_1"/>
    <property type="match status" value="1"/>
</dbReference>
<keyword evidence="3 10" id="KW-0812">Transmembrane</keyword>
<proteinExistence type="inferred from homology"/>
<keyword evidence="6 12" id="KW-0472">Membrane</keyword>
<dbReference type="Ensembl" id="ENSMMDT00005029963.1">
    <property type="protein sequence ID" value="ENSMMDP00005029273.1"/>
    <property type="gene ID" value="ENSMMDG00005013941.1"/>
</dbReference>
<feature type="transmembrane region" description="Helical" evidence="12">
    <location>
        <begin position="242"/>
        <end position="261"/>
    </location>
</feature>
<dbReference type="PRINTS" id="PR00657">
    <property type="entry name" value="CCCHEMOKINER"/>
</dbReference>
<feature type="domain" description="G-protein coupled receptors family 1 profile" evidence="13">
    <location>
        <begin position="52"/>
        <end position="308"/>
    </location>
</feature>
<dbReference type="RefSeq" id="XP_029934596.1">
    <property type="nucleotide sequence ID" value="XM_030078736.1"/>
</dbReference>
<comment type="similarity">
    <text evidence="10">Belongs to the G-protein coupled receptor 1 family.</text>
</comment>
<dbReference type="OrthoDB" id="9874829at2759"/>
<evidence type="ECO:0000313" key="14">
    <source>
        <dbReference type="Ensembl" id="ENSMMDP00005029273.1"/>
    </source>
</evidence>
<dbReference type="InterPro" id="IPR050119">
    <property type="entry name" value="CCR1-9-like"/>
</dbReference>
<evidence type="ECO:0000313" key="15">
    <source>
        <dbReference type="Proteomes" id="UP000472263"/>
    </source>
</evidence>
<dbReference type="RefSeq" id="XP_029934595.1">
    <property type="nucleotide sequence ID" value="XM_030078735.1"/>
</dbReference>
<reference evidence="14" key="2">
    <citation type="submission" date="2025-08" db="UniProtKB">
        <authorList>
            <consortium name="Ensembl"/>
        </authorList>
    </citation>
    <scope>IDENTIFICATION</scope>
</reference>
<dbReference type="PANTHER" id="PTHR10489">
    <property type="entry name" value="CELL ADHESION MOLECULE"/>
    <property type="match status" value="1"/>
</dbReference>
<evidence type="ECO:0000256" key="6">
    <source>
        <dbReference type="ARBA" id="ARBA00023136"/>
    </source>
</evidence>
<keyword evidence="8" id="KW-0325">Glycoprotein</keyword>
<dbReference type="GO" id="GO:0019722">
    <property type="term" value="P:calcium-mediated signaling"/>
    <property type="evidence" value="ECO:0007669"/>
    <property type="project" value="TreeGrafter"/>
</dbReference>
<dbReference type="InterPro" id="IPR017452">
    <property type="entry name" value="GPCR_Rhodpsn_7TM"/>
</dbReference>
<evidence type="ECO:0000256" key="12">
    <source>
        <dbReference type="SAM" id="Phobius"/>
    </source>
</evidence>
<dbReference type="Gene3D" id="1.20.1070.10">
    <property type="entry name" value="Rhodopsin 7-helix transmembrane proteins"/>
    <property type="match status" value="1"/>
</dbReference>
<sequence>MEDFYYHDEDDFNETYDYNYEFSICDKEAVRHFSSIFLPVIYALTLAVGLFGNAMVVMVYTSPQRLRTLTDMCILNLAISDLLLLFTLPFWAADAVHGWRLGIAACKLNTFLYGANFSCGMLLLACISVDRYCAVARNATGRTGSGPPTKKKWILVCAVLWAIAVLLGLPDLIFSTVRHKSHKPVCMAIYPHNIARSAKAALELLEVILRFVLPFLVMVVCYSLVGWALCRASGVCRDRKCRALRVLLVVVAVFVLTQLPYNVVKLYYAMDIIYLLVTDCEVSKGLDWAVQVTESLALAHACINPILYACIGSSFKGNVIKAAKRLGQRFGGRQRYVNEEPAVEIALKGPANTHSQSASDQDQDTSTFTI</sequence>
<dbReference type="PRINTS" id="PR01558">
    <property type="entry name" value="CHEMOKINER11"/>
</dbReference>
<feature type="compositionally biased region" description="Low complexity" evidence="11">
    <location>
        <begin position="353"/>
        <end position="370"/>
    </location>
</feature>
<name>A0A667YS71_9TELE</name>
<feature type="transmembrane region" description="Helical" evidence="12">
    <location>
        <begin position="111"/>
        <end position="132"/>
    </location>
</feature>
<reference evidence="14" key="3">
    <citation type="submission" date="2025-09" db="UniProtKB">
        <authorList>
            <consortium name="Ensembl"/>
        </authorList>
    </citation>
    <scope>IDENTIFICATION</scope>
</reference>
<keyword evidence="15" id="KW-1185">Reference proteome</keyword>
<evidence type="ECO:0000256" key="10">
    <source>
        <dbReference type="RuleBase" id="RU000688"/>
    </source>
</evidence>
<dbReference type="GO" id="GO:0016493">
    <property type="term" value="F:C-C chemokine receptor activity"/>
    <property type="evidence" value="ECO:0007669"/>
    <property type="project" value="TreeGrafter"/>
</dbReference>
<dbReference type="Pfam" id="PF00001">
    <property type="entry name" value="7tm_1"/>
    <property type="match status" value="1"/>
</dbReference>
<evidence type="ECO:0000256" key="1">
    <source>
        <dbReference type="ARBA" id="ARBA00004651"/>
    </source>
</evidence>
<feature type="transmembrane region" description="Helical" evidence="12">
    <location>
        <begin position="72"/>
        <end position="91"/>
    </location>
</feature>
<dbReference type="GO" id="GO:0007204">
    <property type="term" value="P:positive regulation of cytosolic calcium ion concentration"/>
    <property type="evidence" value="ECO:0007669"/>
    <property type="project" value="TreeGrafter"/>
</dbReference>